<dbReference type="PRINTS" id="PR00105">
    <property type="entry name" value="C5METTRFRASE"/>
</dbReference>
<evidence type="ECO:0000256" key="6">
    <source>
        <dbReference type="PROSITE-ProRule" id="PRU01016"/>
    </source>
</evidence>
<evidence type="ECO:0000256" key="4">
    <source>
        <dbReference type="ARBA" id="ARBA00022691"/>
    </source>
</evidence>
<dbReference type="Gene3D" id="3.40.50.150">
    <property type="entry name" value="Vaccinia Virus protein VP39"/>
    <property type="match status" value="1"/>
</dbReference>
<dbReference type="InterPro" id="IPR050390">
    <property type="entry name" value="C5-Methyltransferase"/>
</dbReference>
<sequence>MKSPSIFSFFSGAGFLDLGFEMAGYPIAYVNEIHPPFLKTYKHARQILNIPEPQYGFYEGDISDLLDNNANSEIKSLIKDCKMGTDIIGFIGGPPCPDFSVGGKNRGRMGDNGKLSATYVTLICEQKPSFFLFENVKGLWKTKKHREFYEELKYQLHQSGYVTTERLINSLEYGVPQHRERIILIGFQRELLNDLGYKFGDITSLPEDLFPWKSHFKYPLNEVLSYPWPTTNPFNADSELPCPDGIPVELTVEYWFRKNDVLNHPNSSQYFQPRAGKTKFAKIDEGDDSKKSHKRLHRWRYSPTAAYGNNEVHLHPYKIRRISVAEALAIQSLPPEYELPLDISLTDAFKTIGNGVPYLASLGIAQTILDFLGVKTTCDLPLLNSSWQSTSCQKIEPILT</sequence>
<accession>I3DVR1</accession>
<gene>
    <name evidence="8" type="ORF">PB1_12259</name>
</gene>
<evidence type="ECO:0000256" key="5">
    <source>
        <dbReference type="ARBA" id="ARBA00022747"/>
    </source>
</evidence>
<protein>
    <recommendedName>
        <fullName evidence="1">DNA (cytosine-5-)-methyltransferase</fullName>
        <ecNumber evidence="1">2.1.1.37</ecNumber>
    </recommendedName>
</protein>
<keyword evidence="5" id="KW-0680">Restriction system</keyword>
<reference evidence="8 9" key="1">
    <citation type="journal article" date="2012" name="Appl. Environ. Microbiol.">
        <title>Genome Sequence of Thermotolerant Bacillus methanolicus: Features and Regulation Related to Methylotrophy and Production of L-Lysine and L-Glutamate from Methanol.</title>
        <authorList>
            <person name="Heggeset T.M."/>
            <person name="Krog A."/>
            <person name="Balzer S."/>
            <person name="Wentzel A."/>
            <person name="Ellingsen T.E."/>
            <person name="Brautaset T."/>
        </authorList>
    </citation>
    <scope>NUCLEOTIDE SEQUENCE [LARGE SCALE GENOMIC DNA]</scope>
    <source>
        <strain evidence="8 9">PB1</strain>
    </source>
</reference>
<evidence type="ECO:0000313" key="9">
    <source>
        <dbReference type="Proteomes" id="UP000010523"/>
    </source>
</evidence>
<name>I3DVR1_BACMT</name>
<dbReference type="STRING" id="997296.PB1_12259"/>
<evidence type="ECO:0000313" key="8">
    <source>
        <dbReference type="EMBL" id="EIJ78332.1"/>
    </source>
</evidence>
<dbReference type="GO" id="GO:0003886">
    <property type="term" value="F:DNA (cytosine-5-)-methyltransferase activity"/>
    <property type="evidence" value="ECO:0007669"/>
    <property type="project" value="UniProtKB-EC"/>
</dbReference>
<dbReference type="GO" id="GO:0009307">
    <property type="term" value="P:DNA restriction-modification system"/>
    <property type="evidence" value="ECO:0007669"/>
    <property type="project" value="UniProtKB-KW"/>
</dbReference>
<dbReference type="EMBL" id="AFEU01000003">
    <property type="protein sequence ID" value="EIJ78332.1"/>
    <property type="molecule type" value="Genomic_DNA"/>
</dbReference>
<dbReference type="RefSeq" id="WP_004436692.1">
    <property type="nucleotide sequence ID" value="NZ_AFEU01000003.1"/>
</dbReference>
<keyword evidence="4 6" id="KW-0949">S-adenosyl-L-methionine</keyword>
<evidence type="ECO:0000256" key="1">
    <source>
        <dbReference type="ARBA" id="ARBA00011975"/>
    </source>
</evidence>
<dbReference type="SUPFAM" id="SSF53335">
    <property type="entry name" value="S-adenosyl-L-methionine-dependent methyltransferases"/>
    <property type="match status" value="1"/>
</dbReference>
<dbReference type="InterPro" id="IPR029063">
    <property type="entry name" value="SAM-dependent_MTases_sf"/>
</dbReference>
<dbReference type="PROSITE" id="PS51679">
    <property type="entry name" value="SAM_MT_C5"/>
    <property type="match status" value="1"/>
</dbReference>
<dbReference type="OrthoDB" id="9813719at2"/>
<comment type="caution">
    <text evidence="8">The sequence shown here is derived from an EMBL/GenBank/DDBJ whole genome shotgun (WGS) entry which is preliminary data.</text>
</comment>
<dbReference type="InterPro" id="IPR001525">
    <property type="entry name" value="C5_MeTfrase"/>
</dbReference>
<evidence type="ECO:0000256" key="7">
    <source>
        <dbReference type="RuleBase" id="RU000416"/>
    </source>
</evidence>
<proteinExistence type="inferred from homology"/>
<dbReference type="Proteomes" id="UP000010523">
    <property type="component" value="Unassembled WGS sequence"/>
</dbReference>
<dbReference type="PANTHER" id="PTHR10629">
    <property type="entry name" value="CYTOSINE-SPECIFIC METHYLTRANSFERASE"/>
    <property type="match status" value="1"/>
</dbReference>
<dbReference type="GO" id="GO:0032259">
    <property type="term" value="P:methylation"/>
    <property type="evidence" value="ECO:0007669"/>
    <property type="project" value="UniProtKB-KW"/>
</dbReference>
<keyword evidence="2 6" id="KW-0489">Methyltransferase</keyword>
<dbReference type="PANTHER" id="PTHR10629:SF52">
    <property type="entry name" value="DNA (CYTOSINE-5)-METHYLTRANSFERASE 1"/>
    <property type="match status" value="1"/>
</dbReference>
<evidence type="ECO:0000256" key="3">
    <source>
        <dbReference type="ARBA" id="ARBA00022679"/>
    </source>
</evidence>
<feature type="active site" evidence="6">
    <location>
        <position position="96"/>
    </location>
</feature>
<dbReference type="PATRIC" id="fig|997296.3.peg.2585"/>
<comment type="similarity">
    <text evidence="6 7">Belongs to the class I-like SAM-binding methyltransferase superfamily. C5-methyltransferase family.</text>
</comment>
<dbReference type="Gene3D" id="3.90.120.10">
    <property type="entry name" value="DNA Methylase, subunit A, domain 2"/>
    <property type="match status" value="1"/>
</dbReference>
<dbReference type="NCBIfam" id="TIGR00675">
    <property type="entry name" value="dcm"/>
    <property type="match status" value="1"/>
</dbReference>
<keyword evidence="3 6" id="KW-0808">Transferase</keyword>
<dbReference type="eggNOG" id="COG0270">
    <property type="taxonomic scope" value="Bacteria"/>
</dbReference>
<dbReference type="AlphaFoldDB" id="I3DVR1"/>
<organism evidence="8 9">
    <name type="scientific">Bacillus methanolicus PB1</name>
    <dbReference type="NCBI Taxonomy" id="997296"/>
    <lineage>
        <taxon>Bacteria</taxon>
        <taxon>Bacillati</taxon>
        <taxon>Bacillota</taxon>
        <taxon>Bacilli</taxon>
        <taxon>Bacillales</taxon>
        <taxon>Bacillaceae</taxon>
        <taxon>Bacillus</taxon>
    </lineage>
</organism>
<dbReference type="EC" id="2.1.1.37" evidence="1"/>
<evidence type="ECO:0000256" key="2">
    <source>
        <dbReference type="ARBA" id="ARBA00022603"/>
    </source>
</evidence>
<keyword evidence="9" id="KW-1185">Reference proteome</keyword>
<dbReference type="Pfam" id="PF00145">
    <property type="entry name" value="DNA_methylase"/>
    <property type="match status" value="1"/>
</dbReference>